<reference evidence="3" key="2">
    <citation type="submission" date="2024-08" db="EMBL/GenBank/DDBJ databases">
        <title>Draft genome assembly of Entamoeba nuttalli using a combination of long-read and short-read sequencing data.</title>
        <authorList>
            <person name="Tanaka M."/>
            <person name="Tachibana H."/>
        </authorList>
    </citation>
    <scope>NUCLEOTIDE SEQUENCE</scope>
    <source>
        <strain evidence="3">P19-061405</strain>
    </source>
</reference>
<sequence length="429" mass="49483">MARLKRRTTKRKTSKRPTVRRGRRVYKRRVYRKRRRYYRRRRLLSQPNTVKLKSKLVCSMVEFIALPERDSLPQILCMAAYPSDNGIAVPYADAELDFKILGQKFITVQSVDTANSVLRTEQIAQSPPTFVAWNPYLDHNVMGNLWDSYCDMYDYWKFSGVKIKWIPKVKTSVALPYMPKSVNTTSSGVTGSFISGSAIQLTVAPQQSSSALNYDKDATGLPYYPQITFNMHVLFEKDNYYSLELPTDPTTVTESNVCKDTRYKLKNFDYGPNKPKTYKVYDMTKPFKFYVKPYLEEKVDEITNNQDSSQTGITITDKLDQQISKRKLMRYIKMNGTKKTYPVSNPTNVQKYSYSIQDVAYFDPILFGYFFTANGIPISESITIGQPHLPTGEFTGAWDYYGLSASPIISGMGHFEITFYTKFKQLKNK</sequence>
<gene>
    <name evidence="2" type="ORF">ENUP19_0011G0013</name>
    <name evidence="3" type="ORF">ENUP19_0011G0015</name>
    <name evidence="4" type="ORF">ENUP19_0011G0017</name>
</gene>
<name>A0ABQ0D857_9EUKA</name>
<protein>
    <recommendedName>
        <fullName evidence="6">Capsid protein</fullName>
    </recommendedName>
</protein>
<evidence type="ECO:0000313" key="2">
    <source>
        <dbReference type="EMBL" id="GAB1219013.1"/>
    </source>
</evidence>
<keyword evidence="5" id="KW-1185">Reference proteome</keyword>
<evidence type="ECO:0000256" key="1">
    <source>
        <dbReference type="SAM" id="MobiDB-lite"/>
    </source>
</evidence>
<accession>A0ABQ0D857</accession>
<reference evidence="3 5" key="1">
    <citation type="journal article" date="2019" name="PLoS Negl. Trop. Dis.">
        <title>Whole genome sequencing of Entamoeba nuttalli reveals mammalian host-related molecular signatures and a novel octapeptide-repeat surface protein.</title>
        <authorList>
            <person name="Tanaka M."/>
            <person name="Makiuchi T."/>
            <person name="Komiyama T."/>
            <person name="Shiina T."/>
            <person name="Osaki K."/>
            <person name="Tachibana H."/>
        </authorList>
    </citation>
    <scope>NUCLEOTIDE SEQUENCE [LARGE SCALE GENOMIC DNA]</scope>
    <source>
        <strain evidence="3 5">P19-061405</strain>
    </source>
</reference>
<evidence type="ECO:0008006" key="6">
    <source>
        <dbReference type="Google" id="ProtNLM"/>
    </source>
</evidence>
<evidence type="ECO:0000313" key="5">
    <source>
        <dbReference type="Proteomes" id="UP001628156"/>
    </source>
</evidence>
<evidence type="ECO:0000313" key="3">
    <source>
        <dbReference type="EMBL" id="GAB1219015.1"/>
    </source>
</evidence>
<dbReference type="EMBL" id="BAAFRS010000011">
    <property type="protein sequence ID" value="GAB1219013.1"/>
    <property type="molecule type" value="Genomic_DNA"/>
</dbReference>
<feature type="region of interest" description="Disordered" evidence="1">
    <location>
        <begin position="1"/>
        <end position="23"/>
    </location>
</feature>
<dbReference type="EMBL" id="BAAFRS010000011">
    <property type="protein sequence ID" value="GAB1219017.1"/>
    <property type="molecule type" value="Genomic_DNA"/>
</dbReference>
<dbReference type="Proteomes" id="UP001628156">
    <property type="component" value="Unassembled WGS sequence"/>
</dbReference>
<evidence type="ECO:0000313" key="4">
    <source>
        <dbReference type="EMBL" id="GAB1219017.1"/>
    </source>
</evidence>
<comment type="caution">
    <text evidence="3">The sequence shown here is derived from an EMBL/GenBank/DDBJ whole genome shotgun (WGS) entry which is preliminary data.</text>
</comment>
<dbReference type="EMBL" id="BAAFRS010000011">
    <property type="protein sequence ID" value="GAB1219015.1"/>
    <property type="molecule type" value="Genomic_DNA"/>
</dbReference>
<organism evidence="3 5">
    <name type="scientific">Entamoeba nuttalli</name>
    <dbReference type="NCBI Taxonomy" id="412467"/>
    <lineage>
        <taxon>Eukaryota</taxon>
        <taxon>Amoebozoa</taxon>
        <taxon>Evosea</taxon>
        <taxon>Archamoebae</taxon>
        <taxon>Mastigamoebida</taxon>
        <taxon>Entamoebidae</taxon>
        <taxon>Entamoeba</taxon>
    </lineage>
</organism>
<proteinExistence type="predicted"/>